<feature type="region of interest" description="Disordered" evidence="2">
    <location>
        <begin position="292"/>
        <end position="330"/>
    </location>
</feature>
<dbReference type="Proteomes" id="UP001501586">
    <property type="component" value="Unassembled WGS sequence"/>
</dbReference>
<name>A0ABP8EL29_9MICO</name>
<evidence type="ECO:0000313" key="3">
    <source>
        <dbReference type="EMBL" id="GAA4284653.1"/>
    </source>
</evidence>
<feature type="coiled-coil region" evidence="1">
    <location>
        <begin position="120"/>
        <end position="147"/>
    </location>
</feature>
<dbReference type="EMBL" id="BAABAZ010000006">
    <property type="protein sequence ID" value="GAA4284653.1"/>
    <property type="molecule type" value="Genomic_DNA"/>
</dbReference>
<accession>A0ABP8EL29</accession>
<evidence type="ECO:0000313" key="4">
    <source>
        <dbReference type="Proteomes" id="UP001501586"/>
    </source>
</evidence>
<keyword evidence="1" id="KW-0175">Coiled coil</keyword>
<proteinExistence type="predicted"/>
<protein>
    <submittedName>
        <fullName evidence="3">Uncharacterized protein</fullName>
    </submittedName>
</protein>
<keyword evidence="4" id="KW-1185">Reference proteome</keyword>
<comment type="caution">
    <text evidence="3">The sequence shown here is derived from an EMBL/GenBank/DDBJ whole genome shotgun (WGS) entry which is preliminary data.</text>
</comment>
<gene>
    <name evidence="3" type="ORF">GCM10022261_21840</name>
</gene>
<feature type="compositionally biased region" description="Polar residues" evidence="2">
    <location>
        <begin position="320"/>
        <end position="330"/>
    </location>
</feature>
<evidence type="ECO:0000256" key="2">
    <source>
        <dbReference type="SAM" id="MobiDB-lite"/>
    </source>
</evidence>
<organism evidence="3 4">
    <name type="scientific">Brevibacterium daeguense</name>
    <dbReference type="NCBI Taxonomy" id="909936"/>
    <lineage>
        <taxon>Bacteria</taxon>
        <taxon>Bacillati</taxon>
        <taxon>Actinomycetota</taxon>
        <taxon>Actinomycetes</taxon>
        <taxon>Micrococcales</taxon>
        <taxon>Brevibacteriaceae</taxon>
        <taxon>Brevibacterium</taxon>
    </lineage>
</organism>
<evidence type="ECO:0000256" key="1">
    <source>
        <dbReference type="SAM" id="Coils"/>
    </source>
</evidence>
<reference evidence="4" key="1">
    <citation type="journal article" date="2019" name="Int. J. Syst. Evol. Microbiol.">
        <title>The Global Catalogue of Microorganisms (GCM) 10K type strain sequencing project: providing services to taxonomists for standard genome sequencing and annotation.</title>
        <authorList>
            <consortium name="The Broad Institute Genomics Platform"/>
            <consortium name="The Broad Institute Genome Sequencing Center for Infectious Disease"/>
            <person name="Wu L."/>
            <person name="Ma J."/>
        </authorList>
    </citation>
    <scope>NUCLEOTIDE SEQUENCE [LARGE SCALE GENOMIC DNA]</scope>
    <source>
        <strain evidence="4">JCM 17458</strain>
    </source>
</reference>
<sequence length="641" mass="67744">MALPACLEDPDGDAPLLQSSGQTLKSKAATIGGTVGDYMSTSSEAMDAIDGPRAQQLYYYVGKGKSLLVNAEDSARTSGDAISRYGDELADIKRIIGTERTEWLLLESQKAAALLSNNPAEIARIEAQQAACEAEGVEQNLRLLAARSGAAEQLAAIYLELDPMAVSMEGKAYEAELFEIRDGMTLHDLGYPTPEAVAEWFIGEGIALKEHEMTYSEVAQSGFGTMSEADMVAAGIISQDALDDGYFTPGAIPGYYRKEEWQGIVEQYLGHERVGQLDAMFPGLFHSTGSPLTEPYVPSDAQAQTPTAPQSSGGPGGQQIDPNAPTSNAAHSHFVPQEVTQWAGYASAARHVWRYYLDTDGRARRLVRHFSDVAKNYQDWSPQSRAEGGRLRVPYDDLRPLDGAHRTKFYNPFDGDNGFKHVGGGRSALYHALVDGKRGVVKFDGRSGHIAHLQEGVGSTSAWKPDKWSARFEGLGINPRTAGWMADAWSSIDLNAARGLGILGVAGDAQTLFGGSQYEGARGTVDHAMAGVGLASGAAGLASTAGLVTLGTVAAPVTITAGVVAGAWGIGNMLYDNADSWSGSLDNAGAAADQWLGDNLGVVGEGLGWVTDGVLSGTGTALGGYKDAIDGIGNAWDDLWN</sequence>
<dbReference type="RefSeq" id="WP_236862633.1">
    <property type="nucleotide sequence ID" value="NZ_BAABAZ010000006.1"/>
</dbReference>